<sequence length="204" mass="21548">MLIGFKRLKVQVFDEEGAPSGEPIVIEGKQDKGATQEATISGLSAEPTKIYGSNVAYYVSQRGTGEVKVAFTLFDVPDDAEGKMLGYTVDEALKAQFIGESTEPPYCAILLESEDAKGNTAAFGFFKGKFSAGDVALKTKEGGGYTPNSQSYTFSPVTSDWADKSKGSTMVKFLGSESERAAIEALVFHKPTGGGVNVASVSKA</sequence>
<dbReference type="RefSeq" id="WP_187024848.1">
    <property type="nucleotide sequence ID" value="NZ_JACOPB010000035.1"/>
</dbReference>
<accession>A0ABR7HGZ0</accession>
<keyword evidence="2" id="KW-1185">Reference proteome</keyword>
<dbReference type="Proteomes" id="UP000634672">
    <property type="component" value="Unassembled WGS sequence"/>
</dbReference>
<evidence type="ECO:0000313" key="2">
    <source>
        <dbReference type="Proteomes" id="UP000634672"/>
    </source>
</evidence>
<dbReference type="InterPro" id="IPR006490">
    <property type="entry name" value="Maj_tail_phi13"/>
</dbReference>
<comment type="caution">
    <text evidence="1">The sequence shown here is derived from an EMBL/GenBank/DDBJ whole genome shotgun (WGS) entry which is preliminary data.</text>
</comment>
<name>A0ABR7HGZ0_9FIRM</name>
<organism evidence="1 2">
    <name type="scientific">Hungatella hominis</name>
    <dbReference type="NCBI Taxonomy" id="2763050"/>
    <lineage>
        <taxon>Bacteria</taxon>
        <taxon>Bacillati</taxon>
        <taxon>Bacillota</taxon>
        <taxon>Clostridia</taxon>
        <taxon>Lachnospirales</taxon>
        <taxon>Lachnospiraceae</taxon>
        <taxon>Hungatella</taxon>
    </lineage>
</organism>
<proteinExistence type="predicted"/>
<dbReference type="NCBIfam" id="TIGR01603">
    <property type="entry name" value="maj_tail_phi13"/>
    <property type="match status" value="1"/>
</dbReference>
<dbReference type="Pfam" id="PF04630">
    <property type="entry name" value="Phage_TTP_1"/>
    <property type="match status" value="1"/>
</dbReference>
<dbReference type="InterPro" id="IPR006724">
    <property type="entry name" value="Phage_TTP"/>
</dbReference>
<gene>
    <name evidence="1" type="ORF">H8S75_31525</name>
</gene>
<dbReference type="EMBL" id="JACOPB010000035">
    <property type="protein sequence ID" value="MBC5712433.1"/>
    <property type="molecule type" value="Genomic_DNA"/>
</dbReference>
<reference evidence="1 2" key="1">
    <citation type="submission" date="2020-08" db="EMBL/GenBank/DDBJ databases">
        <title>Genome public.</title>
        <authorList>
            <person name="Liu C."/>
            <person name="Sun Q."/>
        </authorList>
    </citation>
    <scope>NUCLEOTIDE SEQUENCE [LARGE SCALE GENOMIC DNA]</scope>
    <source>
        <strain evidence="1 2">NSJ-66</strain>
    </source>
</reference>
<protein>
    <submittedName>
        <fullName evidence="1">Phage tail protein</fullName>
    </submittedName>
</protein>
<evidence type="ECO:0000313" key="1">
    <source>
        <dbReference type="EMBL" id="MBC5712433.1"/>
    </source>
</evidence>